<evidence type="ECO:0000313" key="2">
    <source>
        <dbReference type="Proteomes" id="UP001056778"/>
    </source>
</evidence>
<dbReference type="Proteomes" id="UP001056778">
    <property type="component" value="Chromosome 9"/>
</dbReference>
<protein>
    <submittedName>
        <fullName evidence="1">Uncharacterized protein</fullName>
    </submittedName>
</protein>
<gene>
    <name evidence="1" type="ORF">MML48_9g00014462</name>
</gene>
<sequence>MNSPTHTHARWVPGLFYVHHYAPPGFKLDALRPEAESKAVVRYSLYYFLFSLNFMQDRHISIRFRAVPKKPRNRPSDGVKPKRGIASNEQITNIETEEQLEAYVNTCEENLVSDHIDEHVLDVSDMDDQNTIGANSPSSEVPIDPQPSTSSTQTLTDLQPITSSSQACPPISDTERAGYTLAMDFLSLLPIFRVDSDIFLVDGEDGIPGSDGECSKGDKEKELEKRLKKGSKAGMFSKMLKSKNISKVAKLGVYQTVLRPTVTYACETWTLTKKEETKLEVWERKVLRRIFGGIRVGDEYRRRTNKDIEELYKKPNIVQVVKAQRARWLGHIARMSDQRWVKRILTVAAGGKRRRDRPR</sequence>
<name>A0ACB9SKH5_HOLOL</name>
<accession>A0ACB9SKH5</accession>
<organism evidence="1 2">
    <name type="scientific">Holotrichia oblita</name>
    <name type="common">Chafer beetle</name>
    <dbReference type="NCBI Taxonomy" id="644536"/>
    <lineage>
        <taxon>Eukaryota</taxon>
        <taxon>Metazoa</taxon>
        <taxon>Ecdysozoa</taxon>
        <taxon>Arthropoda</taxon>
        <taxon>Hexapoda</taxon>
        <taxon>Insecta</taxon>
        <taxon>Pterygota</taxon>
        <taxon>Neoptera</taxon>
        <taxon>Endopterygota</taxon>
        <taxon>Coleoptera</taxon>
        <taxon>Polyphaga</taxon>
        <taxon>Scarabaeiformia</taxon>
        <taxon>Scarabaeidae</taxon>
        <taxon>Melolonthinae</taxon>
        <taxon>Holotrichia</taxon>
    </lineage>
</organism>
<comment type="caution">
    <text evidence="1">The sequence shown here is derived from an EMBL/GenBank/DDBJ whole genome shotgun (WGS) entry which is preliminary data.</text>
</comment>
<proteinExistence type="predicted"/>
<evidence type="ECO:0000313" key="1">
    <source>
        <dbReference type="EMBL" id="KAI4455091.1"/>
    </source>
</evidence>
<keyword evidence="2" id="KW-1185">Reference proteome</keyword>
<dbReference type="EMBL" id="CM043023">
    <property type="protein sequence ID" value="KAI4455091.1"/>
    <property type="molecule type" value="Genomic_DNA"/>
</dbReference>
<reference evidence="1" key="1">
    <citation type="submission" date="2022-04" db="EMBL/GenBank/DDBJ databases">
        <title>Chromosome-scale genome assembly of Holotrichia oblita Faldermann.</title>
        <authorList>
            <person name="Rongchong L."/>
        </authorList>
    </citation>
    <scope>NUCLEOTIDE SEQUENCE</scope>
    <source>
        <strain evidence="1">81SQS9</strain>
    </source>
</reference>